<dbReference type="Proteomes" id="UP001630127">
    <property type="component" value="Unassembled WGS sequence"/>
</dbReference>
<dbReference type="EMBL" id="JBJUIK010000002">
    <property type="protein sequence ID" value="KAL3534377.1"/>
    <property type="molecule type" value="Genomic_DNA"/>
</dbReference>
<protein>
    <submittedName>
        <fullName evidence="1">Uncharacterized protein</fullName>
    </submittedName>
</protein>
<organism evidence="1 2">
    <name type="scientific">Cinchona calisaya</name>
    <dbReference type="NCBI Taxonomy" id="153742"/>
    <lineage>
        <taxon>Eukaryota</taxon>
        <taxon>Viridiplantae</taxon>
        <taxon>Streptophyta</taxon>
        <taxon>Embryophyta</taxon>
        <taxon>Tracheophyta</taxon>
        <taxon>Spermatophyta</taxon>
        <taxon>Magnoliopsida</taxon>
        <taxon>eudicotyledons</taxon>
        <taxon>Gunneridae</taxon>
        <taxon>Pentapetalae</taxon>
        <taxon>asterids</taxon>
        <taxon>lamiids</taxon>
        <taxon>Gentianales</taxon>
        <taxon>Rubiaceae</taxon>
        <taxon>Cinchonoideae</taxon>
        <taxon>Cinchoneae</taxon>
        <taxon>Cinchona</taxon>
    </lineage>
</organism>
<evidence type="ECO:0000313" key="2">
    <source>
        <dbReference type="Proteomes" id="UP001630127"/>
    </source>
</evidence>
<proteinExistence type="predicted"/>
<reference evidence="1 2" key="1">
    <citation type="submission" date="2024-11" db="EMBL/GenBank/DDBJ databases">
        <title>A near-complete genome assembly of Cinchona calisaya.</title>
        <authorList>
            <person name="Lian D.C."/>
            <person name="Zhao X.W."/>
            <person name="Wei L."/>
        </authorList>
    </citation>
    <scope>NUCLEOTIDE SEQUENCE [LARGE SCALE GENOMIC DNA]</scope>
    <source>
        <tissue evidence="1">Nenye</tissue>
    </source>
</reference>
<gene>
    <name evidence="1" type="ORF">ACH5RR_002838</name>
</gene>
<dbReference type="AlphaFoldDB" id="A0ABD3AT41"/>
<evidence type="ECO:0000313" key="1">
    <source>
        <dbReference type="EMBL" id="KAL3534377.1"/>
    </source>
</evidence>
<keyword evidence="2" id="KW-1185">Reference proteome</keyword>
<name>A0ABD3AT41_9GENT</name>
<accession>A0ABD3AT41</accession>
<sequence>MNGGGCSSGARLSDSDKVVLEGGFFLEPKNSHNYNQYLNFFEIPTFNLEIVSFHSFCILSSFHMPMSYVLPIFPNNSIKPNSKTTNLAWPLILPSPSTNPTFNLSSPLPSNHAYQPQLLTNECSFDDGGNQNFVYQKLDDSSRDCVFSSVGEIKDGFEPFLDPPSKISSSNLYYCL</sequence>
<comment type="caution">
    <text evidence="1">The sequence shown here is derived from an EMBL/GenBank/DDBJ whole genome shotgun (WGS) entry which is preliminary data.</text>
</comment>